<evidence type="ECO:0000256" key="1">
    <source>
        <dbReference type="SAM" id="Phobius"/>
    </source>
</evidence>
<dbReference type="STRING" id="156976.AK829_02185"/>
<feature type="transmembrane region" description="Helical" evidence="1">
    <location>
        <begin position="108"/>
        <end position="132"/>
    </location>
</feature>
<keyword evidence="1" id="KW-0812">Transmembrane</keyword>
<dbReference type="KEGG" id="crie:AK829_02185"/>
<sequence length="242" mass="26699">MHMRRSLLISVGIYLATFAYLLLRWDSIPEPVPIHIGPSGVDAWADKTWLSVGGALWIGLAISAMMAACALPADVATRRREVPEADALPYSETAAQRVTALLNKTNDFLGHMAVGTALVLASAQLMMCFPRLMPTPLWIVGIVVYCMYAIAASIRIMHKSGSSWEQLPPDEQEQKRVERLKLKASMGFYKEPLDPMPVSIMPAEPGKIQINTAHPVGKRLMRRIMWAIVACLIVIVVLVVLL</sequence>
<evidence type="ECO:0000313" key="3">
    <source>
        <dbReference type="EMBL" id="AKV58171.1"/>
    </source>
</evidence>
<protein>
    <recommendedName>
        <fullName evidence="2">DUF1648 domain-containing protein</fullName>
    </recommendedName>
</protein>
<evidence type="ECO:0000259" key="2">
    <source>
        <dbReference type="Pfam" id="PF07853"/>
    </source>
</evidence>
<keyword evidence="1" id="KW-1133">Transmembrane helix</keyword>
<feature type="transmembrane region" description="Helical" evidence="1">
    <location>
        <begin position="7"/>
        <end position="23"/>
    </location>
</feature>
<dbReference type="AlphaFoldDB" id="A0A0K1RAG9"/>
<feature type="transmembrane region" description="Helical" evidence="1">
    <location>
        <begin position="49"/>
        <end position="71"/>
    </location>
</feature>
<accession>A0A0K1RAG9</accession>
<keyword evidence="1" id="KW-0472">Membrane</keyword>
<name>A0A0K1RAG9_9CORY</name>
<dbReference type="Proteomes" id="UP000060016">
    <property type="component" value="Chromosome"/>
</dbReference>
<dbReference type="Pfam" id="PF07853">
    <property type="entry name" value="DUF1648"/>
    <property type="match status" value="1"/>
</dbReference>
<feature type="transmembrane region" description="Helical" evidence="1">
    <location>
        <begin position="138"/>
        <end position="157"/>
    </location>
</feature>
<keyword evidence="4" id="KW-1185">Reference proteome</keyword>
<gene>
    <name evidence="3" type="ORF">AK829_02185</name>
</gene>
<dbReference type="EMBL" id="CP012342">
    <property type="protein sequence ID" value="AKV58171.1"/>
    <property type="molecule type" value="Genomic_DNA"/>
</dbReference>
<evidence type="ECO:0000313" key="4">
    <source>
        <dbReference type="Proteomes" id="UP000060016"/>
    </source>
</evidence>
<proteinExistence type="predicted"/>
<reference evidence="3 4" key="1">
    <citation type="submission" date="2015-08" db="EMBL/GenBank/DDBJ databases">
        <authorList>
            <person name="Babu N.S."/>
            <person name="Beckwith C.J."/>
            <person name="Beseler K.G."/>
            <person name="Brison A."/>
            <person name="Carone J.V."/>
            <person name="Caskin T.P."/>
            <person name="Diamond M."/>
            <person name="Durham M.E."/>
            <person name="Foxe J.M."/>
            <person name="Go M."/>
            <person name="Henderson B.A."/>
            <person name="Jones I.B."/>
            <person name="McGettigan J.A."/>
            <person name="Micheletti S.J."/>
            <person name="Nasrallah M.E."/>
            <person name="Ortiz D."/>
            <person name="Piller C.R."/>
            <person name="Privatt S.R."/>
            <person name="Schneider S.L."/>
            <person name="Sharp S."/>
            <person name="Smith T.C."/>
            <person name="Stanton J.D."/>
            <person name="Ullery H.E."/>
            <person name="Wilson R.J."/>
            <person name="Serrano M.G."/>
            <person name="Buck G."/>
            <person name="Lee V."/>
            <person name="Wang Y."/>
            <person name="Carvalho R."/>
            <person name="Voegtly L."/>
            <person name="Shi R."/>
            <person name="Duckworth R."/>
            <person name="Johnson A."/>
            <person name="Loviza R."/>
            <person name="Walstead R."/>
            <person name="Shah Z."/>
            <person name="Kiflezghi M."/>
            <person name="Wade K."/>
            <person name="Ball S.L."/>
            <person name="Bradley K.W."/>
            <person name="Asai D.J."/>
            <person name="Bowman C.A."/>
            <person name="Russell D.A."/>
            <person name="Pope W.H."/>
            <person name="Jacobs-Sera D."/>
            <person name="Hendrix R.W."/>
            <person name="Hatfull G.F."/>
        </authorList>
    </citation>
    <scope>NUCLEOTIDE SEQUENCE [LARGE SCALE GENOMIC DNA]</scope>
    <source>
        <strain evidence="3 4">PUDD_83A45</strain>
    </source>
</reference>
<feature type="domain" description="DUF1648" evidence="2">
    <location>
        <begin position="13"/>
        <end position="50"/>
    </location>
</feature>
<feature type="transmembrane region" description="Helical" evidence="1">
    <location>
        <begin position="224"/>
        <end position="241"/>
    </location>
</feature>
<organism evidence="3 4">
    <name type="scientific">Corynebacterium riegelii</name>
    <dbReference type="NCBI Taxonomy" id="156976"/>
    <lineage>
        <taxon>Bacteria</taxon>
        <taxon>Bacillati</taxon>
        <taxon>Actinomycetota</taxon>
        <taxon>Actinomycetes</taxon>
        <taxon>Mycobacteriales</taxon>
        <taxon>Corynebacteriaceae</taxon>
        <taxon>Corynebacterium</taxon>
    </lineage>
</organism>
<dbReference type="InterPro" id="IPR012867">
    <property type="entry name" value="DUF1648"/>
</dbReference>
<dbReference type="PATRIC" id="fig|156976.3.peg.430"/>